<dbReference type="STRING" id="709323.GCA_001047135_01401"/>
<dbReference type="Pfam" id="PF06970">
    <property type="entry name" value="RepA_N"/>
    <property type="match status" value="1"/>
</dbReference>
<accession>A0A3F3H397</accession>
<gene>
    <name evidence="2" type="primary">repA3</name>
    <name evidence="2" type="ORF">FTRO_0090370</name>
</gene>
<dbReference type="Proteomes" id="UP000064514">
    <property type="component" value="Unassembled WGS sequence"/>
</dbReference>
<reference evidence="2" key="1">
    <citation type="journal article" date="2015" name="BMC Genomics">
        <title>Comparative genomics of Fructobacillus spp. and Leuconostoc spp. reveals niche-specific evolution of Fructobacillus spp.</title>
        <authorList>
            <person name="Endo A."/>
            <person name="Tanizawa Y."/>
            <person name="Tanaka N."/>
            <person name="Maeno S."/>
            <person name="Kumar H."/>
            <person name="Shiwa Y."/>
            <person name="Okada S."/>
            <person name="Yoshikawa H."/>
            <person name="Dicks L."/>
            <person name="Nakagawa J."/>
            <person name="Arita M."/>
        </authorList>
    </citation>
    <scope>NUCLEOTIDE SEQUENCE [LARGE SCALE GENOMIC DNA]</scope>
    <source>
        <strain evidence="2">F214-1</strain>
    </source>
</reference>
<protein>
    <submittedName>
        <fullName evidence="2">Replication initiator protein A</fullName>
    </submittedName>
</protein>
<evidence type="ECO:0000313" key="2">
    <source>
        <dbReference type="EMBL" id="GAP04836.1"/>
    </source>
</evidence>
<dbReference type="InterPro" id="IPR010724">
    <property type="entry name" value="RepA_N"/>
</dbReference>
<name>A0A3F3H397_9LACO</name>
<proteinExistence type="predicted"/>
<sequence length="267" mass="30965">MQRISLEQVKTFEQFYRLPKVFFTSEKYQDMKLESKTAYAILRDRFELSLKNGWIDEEQNVYFVFTIAALQEILGCGNKKVIAIKRDLTKFGLLEEVRQGLNKPNRLYLGAANDENPLIKDGEGLGEPEVSKRHFKKCQNDTSRDVKTTLQEMSKRHSNDTEYSDTYLNHTEINSIDDEDDDYVYTQAQSDIDLLVDQYIDETDSKMSQVKKRTLEQLKNQYGALLVSEAITKAANNDSANMVYIQRCCETLDLEMKKNFPGLEPFE</sequence>
<evidence type="ECO:0000259" key="1">
    <source>
        <dbReference type="Pfam" id="PF06970"/>
    </source>
</evidence>
<dbReference type="RefSeq" id="WP_059394181.1">
    <property type="nucleotide sequence ID" value="NZ_DF968086.1"/>
</dbReference>
<dbReference type="EMBL" id="DF968086">
    <property type="protein sequence ID" value="GAP04836.1"/>
    <property type="molecule type" value="Genomic_DNA"/>
</dbReference>
<feature type="domain" description="Replication initiator A N-terminal" evidence="1">
    <location>
        <begin position="14"/>
        <end position="88"/>
    </location>
</feature>
<organism evidence="2">
    <name type="scientific">Fructobacillus tropaeoli</name>
    <dbReference type="NCBI Taxonomy" id="709323"/>
    <lineage>
        <taxon>Bacteria</taxon>
        <taxon>Bacillati</taxon>
        <taxon>Bacillota</taxon>
        <taxon>Bacilli</taxon>
        <taxon>Lactobacillales</taxon>
        <taxon>Lactobacillaceae</taxon>
        <taxon>Fructobacillus</taxon>
    </lineage>
</organism>
<dbReference type="AlphaFoldDB" id="A0A3F3H397"/>